<gene>
    <name evidence="9" type="ORF">DCCM_2530</name>
</gene>
<dbReference type="PROSITE" id="PS51918">
    <property type="entry name" value="RADICAL_SAM"/>
    <property type="match status" value="1"/>
</dbReference>
<keyword evidence="10" id="KW-1185">Reference proteome</keyword>
<dbReference type="Pfam" id="PF02310">
    <property type="entry name" value="B12-binding"/>
    <property type="match status" value="1"/>
</dbReference>
<evidence type="ECO:0000259" key="7">
    <source>
        <dbReference type="PROSITE" id="PS51332"/>
    </source>
</evidence>
<dbReference type="RefSeq" id="WP_104371830.1">
    <property type="nucleotide sequence ID" value="NZ_BFAV01000102.1"/>
</dbReference>
<dbReference type="EMBL" id="BFAV01000102">
    <property type="protein sequence ID" value="GBF33429.1"/>
    <property type="molecule type" value="Genomic_DNA"/>
</dbReference>
<name>A0A2L2XAW7_9FIRM</name>
<dbReference type="SUPFAM" id="SSF102114">
    <property type="entry name" value="Radical SAM enzymes"/>
    <property type="match status" value="1"/>
</dbReference>
<keyword evidence="6" id="KW-0472">Membrane</keyword>
<dbReference type="GO" id="GO:0003824">
    <property type="term" value="F:catalytic activity"/>
    <property type="evidence" value="ECO:0007669"/>
    <property type="project" value="InterPro"/>
</dbReference>
<dbReference type="GO" id="GO:0031419">
    <property type="term" value="F:cobalamin binding"/>
    <property type="evidence" value="ECO:0007669"/>
    <property type="project" value="InterPro"/>
</dbReference>
<dbReference type="InterPro" id="IPR058240">
    <property type="entry name" value="rSAM_sf"/>
</dbReference>
<protein>
    <submittedName>
        <fullName evidence="9">Radical SAM domain protein</fullName>
    </submittedName>
</protein>
<dbReference type="GO" id="GO:0005829">
    <property type="term" value="C:cytosol"/>
    <property type="evidence" value="ECO:0007669"/>
    <property type="project" value="TreeGrafter"/>
</dbReference>
<keyword evidence="4" id="KW-0408">Iron</keyword>
<dbReference type="Proteomes" id="UP000239549">
    <property type="component" value="Unassembled WGS sequence"/>
</dbReference>
<dbReference type="InterPro" id="IPR051198">
    <property type="entry name" value="BchE-like"/>
</dbReference>
<keyword evidence="2" id="KW-0949">S-adenosyl-L-methionine</keyword>
<evidence type="ECO:0000256" key="3">
    <source>
        <dbReference type="ARBA" id="ARBA00022723"/>
    </source>
</evidence>
<evidence type="ECO:0000256" key="6">
    <source>
        <dbReference type="SAM" id="Phobius"/>
    </source>
</evidence>
<organism evidence="9 10">
    <name type="scientific">Desulfocucumis palustris</name>
    <dbReference type="NCBI Taxonomy" id="1898651"/>
    <lineage>
        <taxon>Bacteria</taxon>
        <taxon>Bacillati</taxon>
        <taxon>Bacillota</taxon>
        <taxon>Clostridia</taxon>
        <taxon>Eubacteriales</taxon>
        <taxon>Desulfocucumaceae</taxon>
        <taxon>Desulfocucumis</taxon>
    </lineage>
</organism>
<evidence type="ECO:0000256" key="5">
    <source>
        <dbReference type="ARBA" id="ARBA00023014"/>
    </source>
</evidence>
<evidence type="ECO:0000313" key="10">
    <source>
        <dbReference type="Proteomes" id="UP000239549"/>
    </source>
</evidence>
<dbReference type="InterPro" id="IPR023404">
    <property type="entry name" value="rSAM_horseshoe"/>
</dbReference>
<keyword evidence="5" id="KW-0411">Iron-sulfur</keyword>
<keyword evidence="6" id="KW-0812">Transmembrane</keyword>
<evidence type="ECO:0000313" key="9">
    <source>
        <dbReference type="EMBL" id="GBF33429.1"/>
    </source>
</evidence>
<dbReference type="PANTHER" id="PTHR43409">
    <property type="entry name" value="ANAEROBIC MAGNESIUM-PROTOPORPHYRIN IX MONOMETHYL ESTER CYCLASE-RELATED"/>
    <property type="match status" value="1"/>
</dbReference>
<dbReference type="InterPro" id="IPR006638">
    <property type="entry name" value="Elp3/MiaA/NifB-like_rSAM"/>
</dbReference>
<evidence type="ECO:0000256" key="4">
    <source>
        <dbReference type="ARBA" id="ARBA00023004"/>
    </source>
</evidence>
<dbReference type="Gene3D" id="3.40.50.280">
    <property type="entry name" value="Cobalamin-binding domain"/>
    <property type="match status" value="1"/>
</dbReference>
<dbReference type="GO" id="GO:0051536">
    <property type="term" value="F:iron-sulfur cluster binding"/>
    <property type="evidence" value="ECO:0007669"/>
    <property type="project" value="UniProtKB-KW"/>
</dbReference>
<dbReference type="OrthoDB" id="9801424at2"/>
<keyword evidence="3" id="KW-0479">Metal-binding</keyword>
<dbReference type="PROSITE" id="PS51332">
    <property type="entry name" value="B12_BINDING"/>
    <property type="match status" value="1"/>
</dbReference>
<dbReference type="InterPro" id="IPR007197">
    <property type="entry name" value="rSAM"/>
</dbReference>
<sequence length="660" mass="75681">MNTQNKRRVYLNEYNAPVGNGLYLPYASGLLRTYSESINEIKENYIFMPFVFERKSLQSIVAGHDAPAVAGFSASMWNFELSLQVARRIKEQYGDCLIVFGGPHTPFEAEDFFKKYPFIDVAVRGEGEKAFAEILLRFLKSGDFSDIPGISYRSPITNKCVKNGDDQSLVNDLDSIPSPYLEGVFDYLISEKSNYNVILETNRGCAYECAYCFWGRGGLSKKFRFFGRERVKQEALWVGKNKIEYVFCADSNFGAFKKDLENAKVYCDTKERFGYPKKFSVSFAKNTKNTVFEIARLLNEHGMSKGATLALQTKSETAALNVGRKNIKAKVYQELQKQYNRQNIPVYTDLILGLPGETYESFVAGVEEIIASGLQNQLFVYLCNVLPNTRLASKEYGEQFAMESVTIPLMEMYGGIPDEQEITEYESVVVATCSMNKKEWADTVVFSWIMQLFYGLKLAFFVLIYLSDRFNLKITAFLEFLAGAQKYNDGIIFDLSREFKQAALDILRGKGKCAVLPFFGEIFWPREIAGYLYVMERGKKEFFSELLCLTREFLEGNGVNYNINELTEVIKYQELRIPDIDSDYKAAGYHFAYNIPEYFDKFFLDGCPITYKRQTVKITGRNDCRGDKRKYAKEVMFGRRSNRLLNQIQYFSPGLAEFMS</sequence>
<dbReference type="AlphaFoldDB" id="A0A2L2XAW7"/>
<evidence type="ECO:0000256" key="1">
    <source>
        <dbReference type="ARBA" id="ARBA00001966"/>
    </source>
</evidence>
<reference evidence="10" key="1">
    <citation type="submission" date="2018-02" db="EMBL/GenBank/DDBJ databases">
        <title>Genome sequence of Desulfocucumis palustris strain NAW-5.</title>
        <authorList>
            <person name="Watanabe M."/>
            <person name="Kojima H."/>
            <person name="Fukui M."/>
        </authorList>
    </citation>
    <scope>NUCLEOTIDE SEQUENCE [LARGE SCALE GENOMIC DNA]</scope>
    <source>
        <strain evidence="10">NAW-5</strain>
    </source>
</reference>
<proteinExistence type="predicted"/>
<feature type="transmembrane region" description="Helical" evidence="6">
    <location>
        <begin position="445"/>
        <end position="466"/>
    </location>
</feature>
<dbReference type="Gene3D" id="3.80.30.20">
    <property type="entry name" value="tm_1862 like domain"/>
    <property type="match status" value="1"/>
</dbReference>
<dbReference type="SMART" id="SM00729">
    <property type="entry name" value="Elp3"/>
    <property type="match status" value="1"/>
</dbReference>
<comment type="caution">
    <text evidence="9">The sequence shown here is derived from an EMBL/GenBank/DDBJ whole genome shotgun (WGS) entry which is preliminary data.</text>
</comment>
<dbReference type="GO" id="GO:0046872">
    <property type="term" value="F:metal ion binding"/>
    <property type="evidence" value="ECO:0007669"/>
    <property type="project" value="UniProtKB-KW"/>
</dbReference>
<keyword evidence="6" id="KW-1133">Transmembrane helix</keyword>
<dbReference type="PANTHER" id="PTHR43409:SF16">
    <property type="entry name" value="SLR0320 PROTEIN"/>
    <property type="match status" value="1"/>
</dbReference>
<dbReference type="CDD" id="cd02068">
    <property type="entry name" value="radical_SAM_B12_BD"/>
    <property type="match status" value="1"/>
</dbReference>
<feature type="domain" description="Radical SAM core" evidence="8">
    <location>
        <begin position="191"/>
        <end position="426"/>
    </location>
</feature>
<dbReference type="Pfam" id="PF04055">
    <property type="entry name" value="Radical_SAM"/>
    <property type="match status" value="1"/>
</dbReference>
<accession>A0A2L2XAW7</accession>
<dbReference type="SFLD" id="SFLDS00029">
    <property type="entry name" value="Radical_SAM"/>
    <property type="match status" value="1"/>
</dbReference>
<dbReference type="InterPro" id="IPR006158">
    <property type="entry name" value="Cobalamin-bd"/>
</dbReference>
<dbReference type="SFLD" id="SFLDG01082">
    <property type="entry name" value="B12-binding_domain_containing"/>
    <property type="match status" value="1"/>
</dbReference>
<comment type="cofactor">
    <cofactor evidence="1">
        <name>[4Fe-4S] cluster</name>
        <dbReference type="ChEBI" id="CHEBI:49883"/>
    </cofactor>
</comment>
<feature type="domain" description="B12-binding" evidence="7">
    <location>
        <begin position="6"/>
        <end position="145"/>
    </location>
</feature>
<evidence type="ECO:0000256" key="2">
    <source>
        <dbReference type="ARBA" id="ARBA00022691"/>
    </source>
</evidence>
<evidence type="ECO:0000259" key="8">
    <source>
        <dbReference type="PROSITE" id="PS51918"/>
    </source>
</evidence>